<organism evidence="1">
    <name type="scientific">marine sediment metagenome</name>
    <dbReference type="NCBI Taxonomy" id="412755"/>
    <lineage>
        <taxon>unclassified sequences</taxon>
        <taxon>metagenomes</taxon>
        <taxon>ecological metagenomes</taxon>
    </lineage>
</organism>
<proteinExistence type="predicted"/>
<dbReference type="AlphaFoldDB" id="X1IBI4"/>
<comment type="caution">
    <text evidence="1">The sequence shown here is derived from an EMBL/GenBank/DDBJ whole genome shotgun (WGS) entry which is preliminary data.</text>
</comment>
<accession>X1IBI4</accession>
<name>X1IBI4_9ZZZZ</name>
<reference evidence="1" key="1">
    <citation type="journal article" date="2014" name="Front. Microbiol.">
        <title>High frequency of phylogenetically diverse reductive dehalogenase-homologous genes in deep subseafloor sedimentary metagenomes.</title>
        <authorList>
            <person name="Kawai M."/>
            <person name="Futagami T."/>
            <person name="Toyoda A."/>
            <person name="Takaki Y."/>
            <person name="Nishi S."/>
            <person name="Hori S."/>
            <person name="Arai W."/>
            <person name="Tsubouchi T."/>
            <person name="Morono Y."/>
            <person name="Uchiyama I."/>
            <person name="Ito T."/>
            <person name="Fujiyama A."/>
            <person name="Inagaki F."/>
            <person name="Takami H."/>
        </authorList>
    </citation>
    <scope>NUCLEOTIDE SEQUENCE</scope>
    <source>
        <strain evidence="1">Expedition CK06-06</strain>
    </source>
</reference>
<sequence length="186" mass="21890">MPISNESIKDLDKLCIALYSEYPKDKYDPEKHHSRLIRKKPGDIEEGGAGVFLYGKYYQLYHRAFFVLRNEKAVEFMRNNELEDELWRLTCEVILQRSLFSGIGEVKKRVRKFSVDIAKPLDDYEILVPILNIDVGDKILQIDDSIIKKFDSDALLEWGISEDTYYPYTYNRFLNKSCFVIREEGN</sequence>
<feature type="non-terminal residue" evidence="1">
    <location>
        <position position="186"/>
    </location>
</feature>
<evidence type="ECO:0000313" key="1">
    <source>
        <dbReference type="EMBL" id="GAH66635.1"/>
    </source>
</evidence>
<protein>
    <submittedName>
        <fullName evidence="1">Uncharacterized protein</fullName>
    </submittedName>
</protein>
<dbReference type="EMBL" id="BARU01032052">
    <property type="protein sequence ID" value="GAH66635.1"/>
    <property type="molecule type" value="Genomic_DNA"/>
</dbReference>
<gene>
    <name evidence="1" type="ORF">S03H2_50597</name>
</gene>